<feature type="compositionally biased region" description="Polar residues" evidence="1">
    <location>
        <begin position="34"/>
        <end position="46"/>
    </location>
</feature>
<feature type="compositionally biased region" description="Basic and acidic residues" evidence="1">
    <location>
        <begin position="1"/>
        <end position="10"/>
    </location>
</feature>
<feature type="transmembrane region" description="Helical" evidence="2">
    <location>
        <begin position="76"/>
        <end position="98"/>
    </location>
</feature>
<accession>K0YMT2</accession>
<comment type="caution">
    <text evidence="3">The sequence shown here is derived from an EMBL/GenBank/DDBJ whole genome shotgun (WGS) entry which is preliminary data.</text>
</comment>
<evidence type="ECO:0000256" key="1">
    <source>
        <dbReference type="SAM" id="MobiDB-lite"/>
    </source>
</evidence>
<dbReference type="Proteomes" id="UP000006069">
    <property type="component" value="Unassembled WGS sequence"/>
</dbReference>
<keyword evidence="2" id="KW-1133">Transmembrane helix</keyword>
<name>K0YMT2_9ACTN</name>
<dbReference type="HOGENOM" id="CLU_688674_0_0_11"/>
<dbReference type="PATRIC" id="fig|742818.3.peg.209"/>
<evidence type="ECO:0000313" key="4">
    <source>
        <dbReference type="Proteomes" id="UP000006069"/>
    </source>
</evidence>
<protein>
    <submittedName>
        <fullName evidence="3">Uncharacterized protein</fullName>
    </submittedName>
</protein>
<gene>
    <name evidence="3" type="ORF">HMPREF9451_00186</name>
</gene>
<dbReference type="InterPro" id="IPR011990">
    <property type="entry name" value="TPR-like_helical_dom_sf"/>
</dbReference>
<keyword evidence="2" id="KW-0472">Membrane</keyword>
<dbReference type="RefSeq" id="WP_009138423.1">
    <property type="nucleotide sequence ID" value="NZ_JH815198.1"/>
</dbReference>
<dbReference type="EMBL" id="ADMD01000001">
    <property type="protein sequence ID" value="EJZ84583.1"/>
    <property type="molecule type" value="Genomic_DNA"/>
</dbReference>
<proteinExistence type="predicted"/>
<dbReference type="Gene3D" id="1.25.40.10">
    <property type="entry name" value="Tetratricopeptide repeat domain"/>
    <property type="match status" value="1"/>
</dbReference>
<evidence type="ECO:0000256" key="2">
    <source>
        <dbReference type="SAM" id="Phobius"/>
    </source>
</evidence>
<sequence>MGDPNEREATPCEDSFDECPDCTDAVQLNEGEGSETNSTELSLENSIDNKDDAGESKRSNSSTSDEAIEKKIPRKFIGIAAATVVLAVAGIVAITVAVPSMKYADAKQLMKEGDYSKAIELFGESKKDDFEKYIAYCNGMIQLQSNEYLTQKDAVESFEKSSGIEDSDQRMKEAYYRLGTNRLEAADVSAASDYFSKADGYEDSAAKKEYCNNAEQLMKAEKEYDDGNLGSAQKAFGNLPSDFEYEGISVASRLEALSNNQSLVDLCGTWKSSSSSATTKQIWVAGDGRYEYWDWDDFGAQSMHVKCTINDDGTLTVFGDASYSYPVNFSSISAALRTSSDSIDFSQTGSSVPEVLYDDGESKLTFDGSAFHLSYYKYADNESIYFAYEYSSEFVFDSKI</sequence>
<dbReference type="InParanoid" id="K0YMT2"/>
<organism evidence="3 4">
    <name type="scientific">Slackia piriformis YIT 12062</name>
    <dbReference type="NCBI Taxonomy" id="742818"/>
    <lineage>
        <taxon>Bacteria</taxon>
        <taxon>Bacillati</taxon>
        <taxon>Actinomycetota</taxon>
        <taxon>Coriobacteriia</taxon>
        <taxon>Eggerthellales</taxon>
        <taxon>Eggerthellaceae</taxon>
        <taxon>Slackia</taxon>
    </lineage>
</organism>
<keyword evidence="2" id="KW-0812">Transmembrane</keyword>
<feature type="region of interest" description="Disordered" evidence="1">
    <location>
        <begin position="1"/>
        <end position="67"/>
    </location>
</feature>
<dbReference type="AlphaFoldDB" id="K0YMT2"/>
<evidence type="ECO:0000313" key="3">
    <source>
        <dbReference type="EMBL" id="EJZ84583.1"/>
    </source>
</evidence>
<dbReference type="SUPFAM" id="SSF48452">
    <property type="entry name" value="TPR-like"/>
    <property type="match status" value="1"/>
</dbReference>
<feature type="compositionally biased region" description="Basic and acidic residues" evidence="1">
    <location>
        <begin position="47"/>
        <end position="58"/>
    </location>
</feature>
<keyword evidence="4" id="KW-1185">Reference proteome</keyword>
<reference evidence="3 4" key="1">
    <citation type="submission" date="2012-08" db="EMBL/GenBank/DDBJ databases">
        <title>The Genome Sequence of Slackia piriformis YIT 12062.</title>
        <authorList>
            <consortium name="The Broad Institute Genome Sequencing Platform"/>
            <person name="Earl A."/>
            <person name="Ward D."/>
            <person name="Feldgarden M."/>
            <person name="Gevers D."/>
            <person name="Morotomi M."/>
            <person name="Walker B."/>
            <person name="Young S.K."/>
            <person name="Zeng Q."/>
            <person name="Gargeya S."/>
            <person name="Fitzgerald M."/>
            <person name="Haas B."/>
            <person name="Abouelleil A."/>
            <person name="Alvarado L."/>
            <person name="Arachchi H.M."/>
            <person name="Berlin A.M."/>
            <person name="Chapman S.B."/>
            <person name="Goldberg J."/>
            <person name="Griggs A."/>
            <person name="Gujja S."/>
            <person name="Hansen M."/>
            <person name="Howarth C."/>
            <person name="Imamovic A."/>
            <person name="Larimer J."/>
            <person name="McCowen C."/>
            <person name="Montmayeur A."/>
            <person name="Murphy C."/>
            <person name="Neiman D."/>
            <person name="Pearson M."/>
            <person name="Priest M."/>
            <person name="Roberts A."/>
            <person name="Saif S."/>
            <person name="Shea T."/>
            <person name="Sisk P."/>
            <person name="Sykes S."/>
            <person name="Wortman J."/>
            <person name="Nusbaum C."/>
            <person name="Birren B."/>
        </authorList>
    </citation>
    <scope>NUCLEOTIDE SEQUENCE [LARGE SCALE GENOMIC DNA]</scope>
    <source>
        <strain evidence="3 4">YIT 12062</strain>
    </source>
</reference>